<keyword evidence="6" id="KW-0808">Transferase</keyword>
<gene>
    <name evidence="17" type="primary">LOC104213019</name>
</gene>
<dbReference type="PANTHER" id="PTHR11214:SF268">
    <property type="entry name" value="HYDROXYPROLINE O-GALACTOSYLTRANSFERASE GALT6-LIKE"/>
    <property type="match status" value="1"/>
</dbReference>
<dbReference type="Pfam" id="PF01762">
    <property type="entry name" value="Galactosyl_T"/>
    <property type="match status" value="1"/>
</dbReference>
<keyword evidence="5" id="KW-0328">Glycosyltransferase</keyword>
<dbReference type="UniPathway" id="UPA00378"/>
<dbReference type="PANTHER" id="PTHR11214">
    <property type="entry name" value="BETA-1,3-N-ACETYLGLUCOSAMINYLTRANSFERASE"/>
    <property type="match status" value="1"/>
</dbReference>
<evidence type="ECO:0000256" key="7">
    <source>
        <dbReference type="ARBA" id="ARBA00022692"/>
    </source>
</evidence>
<name>A0A1U7UXE8_NICSY</name>
<comment type="cofactor">
    <cofactor evidence="1">
        <name>Mn(2+)</name>
        <dbReference type="ChEBI" id="CHEBI:29035"/>
    </cofactor>
</comment>
<accession>A0A1U7UXE8</accession>
<dbReference type="GO" id="GO:1901137">
    <property type="term" value="P:carbohydrate derivative biosynthetic process"/>
    <property type="evidence" value="ECO:0007669"/>
    <property type="project" value="UniProtKB-ARBA"/>
</dbReference>
<dbReference type="Proteomes" id="UP000189701">
    <property type="component" value="Unplaced"/>
</dbReference>
<keyword evidence="10" id="KW-0333">Golgi apparatus</keyword>
<evidence type="ECO:0000256" key="9">
    <source>
        <dbReference type="ARBA" id="ARBA00022989"/>
    </source>
</evidence>
<evidence type="ECO:0000256" key="13">
    <source>
        <dbReference type="SAM" id="MobiDB-lite"/>
    </source>
</evidence>
<dbReference type="GO" id="GO:0030246">
    <property type="term" value="F:carbohydrate binding"/>
    <property type="evidence" value="ECO:0007669"/>
    <property type="project" value="InterPro"/>
</dbReference>
<proteinExistence type="inferred from homology"/>
<evidence type="ECO:0000256" key="10">
    <source>
        <dbReference type="ARBA" id="ARBA00023034"/>
    </source>
</evidence>
<protein>
    <submittedName>
        <fullName evidence="17">Probable beta-1,3-galactosyltransferase 19 isoform X2</fullName>
    </submittedName>
</protein>
<dbReference type="FunFam" id="2.60.120.200:FF:000199">
    <property type="entry name" value="Hydroxyproline O-galactosyltransferase GALT4"/>
    <property type="match status" value="1"/>
</dbReference>
<evidence type="ECO:0000259" key="15">
    <source>
        <dbReference type="PROSITE" id="PS51304"/>
    </source>
</evidence>
<evidence type="ECO:0000256" key="6">
    <source>
        <dbReference type="ARBA" id="ARBA00022679"/>
    </source>
</evidence>
<evidence type="ECO:0000256" key="5">
    <source>
        <dbReference type="ARBA" id="ARBA00022676"/>
    </source>
</evidence>
<dbReference type="CDD" id="cd00070">
    <property type="entry name" value="GLECT"/>
    <property type="match status" value="1"/>
</dbReference>
<keyword evidence="7 14" id="KW-0812">Transmembrane</keyword>
<dbReference type="FunFam" id="3.90.550.50:FF:000005">
    <property type="entry name" value="Hydroxyproline O-galactosyltransferase"/>
    <property type="match status" value="1"/>
</dbReference>
<dbReference type="RefSeq" id="XP_009760712.1">
    <property type="nucleotide sequence ID" value="XM_009762410.1"/>
</dbReference>
<dbReference type="GO" id="GO:1990714">
    <property type="term" value="F:hydroxyproline O-galactosyltransferase activity"/>
    <property type="evidence" value="ECO:0007669"/>
    <property type="project" value="TreeGrafter"/>
</dbReference>
<sequence length="640" mass="73162">MKRTKFDMFMSLSRQRSVQVLIFIGLVYVLMVGLEVPFVFKTGFSLVSKEGEGFANRHLNSKTFVLESEEDEEEKKAPNRPLDVPLRVGISNQSNSRPERKIRELHTLLSNLVFDGSSVNMNSTDGFSGILKSAKEAFEVGKKFWEELELHKQEVVPVEKSNKTEECPHSISISGSEFQEKGRILVLPCGLTLGSHITVVGKPRKAHSEHDPKISLLKNGQFLMVSQFMMELQGLKTVDGEDPPRILHFNPRLRGDWSGKPVIEHNTCYRMQWGTAQRCDGWRSKDNEETGRTKKVSIDWPFPFSEDKLFVLTLSAGFEGYHINVDGRHVTSFPYRTGFALEDATGLWMNGDIDVDSVFAASLPSTHPNFAPQRHLDMSNRWKAPPLLDQPVDMFIGILSAGNHFAERMAIRRSWMQHQLIRSSNVVARFFVALHARKEVNVELKKEAEFFGDIVIVPYMDHYDLVVLKTVAICEYGVRVVSAQNIMKCDDDTFVRVDAVIKEVNKILENRSLYIGNINYHHKPLRSGKWAVTYEEWPEEDYPSYANGPGYIVSSDIASFVVSEFDSHNLKLFKMEDVSMGMWVEKFNSSRPVEYVHSLKFSQSGCVDDYYSAHYQSPRQMICMWNKLQQLGKPRCCNMR</sequence>
<feature type="domain" description="Galectin" evidence="15">
    <location>
        <begin position="183"/>
        <end position="361"/>
    </location>
</feature>
<evidence type="ECO:0000256" key="12">
    <source>
        <dbReference type="ARBA" id="ARBA00023211"/>
    </source>
</evidence>
<dbReference type="InterPro" id="IPR002659">
    <property type="entry name" value="Glyco_trans_31"/>
</dbReference>
<keyword evidence="16" id="KW-1185">Reference proteome</keyword>
<dbReference type="SMART" id="SM00908">
    <property type="entry name" value="Gal-bind_lectin"/>
    <property type="match status" value="1"/>
</dbReference>
<dbReference type="SUPFAM" id="SSF49899">
    <property type="entry name" value="Concanavalin A-like lectins/glucanases"/>
    <property type="match status" value="1"/>
</dbReference>
<evidence type="ECO:0000256" key="1">
    <source>
        <dbReference type="ARBA" id="ARBA00001936"/>
    </source>
</evidence>
<reference evidence="16" key="1">
    <citation type="journal article" date="2013" name="Genome Biol.">
        <title>Reference genomes and transcriptomes of Nicotiana sylvestris and Nicotiana tomentosiformis.</title>
        <authorList>
            <person name="Sierro N."/>
            <person name="Battey J.N."/>
            <person name="Ouadi S."/>
            <person name="Bovet L."/>
            <person name="Goepfert S."/>
            <person name="Bakaher N."/>
            <person name="Peitsch M.C."/>
            <person name="Ivanov N.V."/>
        </authorList>
    </citation>
    <scope>NUCLEOTIDE SEQUENCE [LARGE SCALE GENOMIC DNA]</scope>
</reference>
<evidence type="ECO:0000256" key="3">
    <source>
        <dbReference type="ARBA" id="ARBA00004922"/>
    </source>
</evidence>
<evidence type="ECO:0000313" key="17">
    <source>
        <dbReference type="RefSeq" id="XP_009760712.1"/>
    </source>
</evidence>
<evidence type="ECO:0000256" key="8">
    <source>
        <dbReference type="ARBA" id="ARBA00022968"/>
    </source>
</evidence>
<keyword evidence="9 14" id="KW-1133">Transmembrane helix</keyword>
<keyword evidence="8" id="KW-0735">Signal-anchor</keyword>
<evidence type="ECO:0000256" key="4">
    <source>
        <dbReference type="ARBA" id="ARBA00008661"/>
    </source>
</evidence>
<feature type="transmembrane region" description="Helical" evidence="14">
    <location>
        <begin position="20"/>
        <end position="40"/>
    </location>
</feature>
<keyword evidence="12" id="KW-0464">Manganese</keyword>
<dbReference type="Gene3D" id="2.60.120.200">
    <property type="match status" value="1"/>
</dbReference>
<dbReference type="AlphaFoldDB" id="A0A1U7UXE8"/>
<organism evidence="16 17">
    <name type="scientific">Nicotiana sylvestris</name>
    <name type="common">Wood tobacco</name>
    <name type="synonym">South American tobacco</name>
    <dbReference type="NCBI Taxonomy" id="4096"/>
    <lineage>
        <taxon>Eukaryota</taxon>
        <taxon>Viridiplantae</taxon>
        <taxon>Streptophyta</taxon>
        <taxon>Embryophyta</taxon>
        <taxon>Tracheophyta</taxon>
        <taxon>Spermatophyta</taxon>
        <taxon>Magnoliopsida</taxon>
        <taxon>eudicotyledons</taxon>
        <taxon>Gunneridae</taxon>
        <taxon>Pentapetalae</taxon>
        <taxon>asterids</taxon>
        <taxon>lamiids</taxon>
        <taxon>Solanales</taxon>
        <taxon>Solanaceae</taxon>
        <taxon>Nicotianoideae</taxon>
        <taxon>Nicotianeae</taxon>
        <taxon>Nicotiana</taxon>
    </lineage>
</organism>
<evidence type="ECO:0000256" key="2">
    <source>
        <dbReference type="ARBA" id="ARBA00004323"/>
    </source>
</evidence>
<keyword evidence="11 14" id="KW-0472">Membrane</keyword>
<dbReference type="Pfam" id="PF00337">
    <property type="entry name" value="Gal-bind_lectin"/>
    <property type="match status" value="1"/>
</dbReference>
<dbReference type="PROSITE" id="PS51304">
    <property type="entry name" value="GALECTIN"/>
    <property type="match status" value="1"/>
</dbReference>
<feature type="region of interest" description="Disordered" evidence="13">
    <location>
        <begin position="67"/>
        <end position="90"/>
    </location>
</feature>
<evidence type="ECO:0000256" key="11">
    <source>
        <dbReference type="ARBA" id="ARBA00023136"/>
    </source>
</evidence>
<comment type="subcellular location">
    <subcellularLocation>
        <location evidence="2">Golgi apparatus membrane</location>
        <topology evidence="2">Single-pass type II membrane protein</topology>
    </subcellularLocation>
</comment>
<reference evidence="17" key="2">
    <citation type="submission" date="2025-08" db="UniProtKB">
        <authorList>
            <consortium name="RefSeq"/>
        </authorList>
    </citation>
    <scope>IDENTIFICATION</scope>
    <source>
        <tissue evidence="17">Leaf</tissue>
    </source>
</reference>
<dbReference type="InterPro" id="IPR013320">
    <property type="entry name" value="ConA-like_dom_sf"/>
</dbReference>
<dbReference type="InterPro" id="IPR001079">
    <property type="entry name" value="Galectin_CRD"/>
</dbReference>
<evidence type="ECO:0000313" key="16">
    <source>
        <dbReference type="Proteomes" id="UP000189701"/>
    </source>
</evidence>
<dbReference type="GO" id="GO:0000139">
    <property type="term" value="C:Golgi membrane"/>
    <property type="evidence" value="ECO:0007669"/>
    <property type="project" value="UniProtKB-SubCell"/>
</dbReference>
<comment type="pathway">
    <text evidence="3">Protein modification; protein glycosylation.</text>
</comment>
<dbReference type="Gene3D" id="3.90.550.50">
    <property type="match status" value="1"/>
</dbReference>
<evidence type="ECO:0000256" key="14">
    <source>
        <dbReference type="SAM" id="Phobius"/>
    </source>
</evidence>
<comment type="similarity">
    <text evidence="4">Belongs to the glycosyltransferase 31 family.</text>
</comment>